<protein>
    <submittedName>
        <fullName evidence="1">16225_t:CDS:1</fullName>
    </submittedName>
</protein>
<reference evidence="1" key="1">
    <citation type="submission" date="2021-06" db="EMBL/GenBank/DDBJ databases">
        <authorList>
            <person name="Kallberg Y."/>
            <person name="Tangrot J."/>
            <person name="Rosling A."/>
        </authorList>
    </citation>
    <scope>NUCLEOTIDE SEQUENCE</scope>
    <source>
        <strain evidence="1">28 12/20/2015</strain>
    </source>
</reference>
<gene>
    <name evidence="1" type="ORF">SPELUC_LOCUS13655</name>
</gene>
<proteinExistence type="predicted"/>
<organism evidence="1 2">
    <name type="scientific">Cetraspora pellucida</name>
    <dbReference type="NCBI Taxonomy" id="1433469"/>
    <lineage>
        <taxon>Eukaryota</taxon>
        <taxon>Fungi</taxon>
        <taxon>Fungi incertae sedis</taxon>
        <taxon>Mucoromycota</taxon>
        <taxon>Glomeromycotina</taxon>
        <taxon>Glomeromycetes</taxon>
        <taxon>Diversisporales</taxon>
        <taxon>Gigasporaceae</taxon>
        <taxon>Cetraspora</taxon>
    </lineage>
</organism>
<accession>A0ACA9Q8V6</accession>
<dbReference type="Proteomes" id="UP000789366">
    <property type="component" value="Unassembled WGS sequence"/>
</dbReference>
<sequence>MLEIGLKENQLGDLQTQLATLQNNYNLLQQDLTCEQQRRYNTETDLNLMTIAYNNEVKERRRWWFSYRDKNRQVGKLIQEKFAFQLLLKQYEYNRDRYYNKCKTLENDLLLADIHLDLK</sequence>
<evidence type="ECO:0000313" key="2">
    <source>
        <dbReference type="Proteomes" id="UP000789366"/>
    </source>
</evidence>
<evidence type="ECO:0000313" key="1">
    <source>
        <dbReference type="EMBL" id="CAG8739048.1"/>
    </source>
</evidence>
<keyword evidence="2" id="KW-1185">Reference proteome</keyword>
<dbReference type="EMBL" id="CAJVPW010037039">
    <property type="protein sequence ID" value="CAG8739048.1"/>
    <property type="molecule type" value="Genomic_DNA"/>
</dbReference>
<name>A0ACA9Q8V6_9GLOM</name>
<comment type="caution">
    <text evidence="1">The sequence shown here is derived from an EMBL/GenBank/DDBJ whole genome shotgun (WGS) entry which is preliminary data.</text>
</comment>